<organism evidence="2 3">
    <name type="scientific">Athelia psychrophila</name>
    <dbReference type="NCBI Taxonomy" id="1759441"/>
    <lineage>
        <taxon>Eukaryota</taxon>
        <taxon>Fungi</taxon>
        <taxon>Dikarya</taxon>
        <taxon>Basidiomycota</taxon>
        <taxon>Agaricomycotina</taxon>
        <taxon>Agaricomycetes</taxon>
        <taxon>Agaricomycetidae</taxon>
        <taxon>Atheliales</taxon>
        <taxon>Atheliaceae</taxon>
        <taxon>Athelia</taxon>
    </lineage>
</organism>
<dbReference type="Proteomes" id="UP000076532">
    <property type="component" value="Unassembled WGS sequence"/>
</dbReference>
<name>A0A167WE24_9AGAM</name>
<sequence length="226" mass="24943">MSCRTSTGRKGVRGWALPPVIITNVGPGKMLVGLLVSYSSGAKPLTSLNMAVCTRADPLTVEEGVKLGVEDIIRISAARQAYGCAKARYETKHLSGDLGDIFKLEKPFEEPSVGSMDIEENAINFLEDQVVAVQAEFTAFPAPAKRLCVMFAASYGFDCTTSSSYANGHYIQNPCAGCRAPGESDEQRLKREDKEDKERRLKDLKEKRDVGQRDLVEKQERMSLFR</sequence>
<evidence type="ECO:0000313" key="3">
    <source>
        <dbReference type="Proteomes" id="UP000076532"/>
    </source>
</evidence>
<feature type="region of interest" description="Disordered" evidence="1">
    <location>
        <begin position="181"/>
        <end position="214"/>
    </location>
</feature>
<dbReference type="AlphaFoldDB" id="A0A167WE24"/>
<dbReference type="EMBL" id="KV417809">
    <property type="protein sequence ID" value="KZP05988.1"/>
    <property type="molecule type" value="Genomic_DNA"/>
</dbReference>
<gene>
    <name evidence="2" type="ORF">FIBSPDRAFT_903123</name>
</gene>
<accession>A0A167WE24</accession>
<feature type="compositionally biased region" description="Basic and acidic residues" evidence="1">
    <location>
        <begin position="185"/>
        <end position="214"/>
    </location>
</feature>
<proteinExistence type="predicted"/>
<evidence type="ECO:0000313" key="2">
    <source>
        <dbReference type="EMBL" id="KZP05988.1"/>
    </source>
</evidence>
<reference evidence="2 3" key="1">
    <citation type="journal article" date="2016" name="Mol. Biol. Evol.">
        <title>Comparative Genomics of Early-Diverging Mushroom-Forming Fungi Provides Insights into the Origins of Lignocellulose Decay Capabilities.</title>
        <authorList>
            <person name="Nagy L.G."/>
            <person name="Riley R."/>
            <person name="Tritt A."/>
            <person name="Adam C."/>
            <person name="Daum C."/>
            <person name="Floudas D."/>
            <person name="Sun H."/>
            <person name="Yadav J.S."/>
            <person name="Pangilinan J."/>
            <person name="Larsson K.H."/>
            <person name="Matsuura K."/>
            <person name="Barry K."/>
            <person name="Labutti K."/>
            <person name="Kuo R."/>
            <person name="Ohm R.A."/>
            <person name="Bhattacharya S.S."/>
            <person name="Shirouzu T."/>
            <person name="Yoshinaga Y."/>
            <person name="Martin F.M."/>
            <person name="Grigoriev I.V."/>
            <person name="Hibbett D.S."/>
        </authorList>
    </citation>
    <scope>NUCLEOTIDE SEQUENCE [LARGE SCALE GENOMIC DNA]</scope>
    <source>
        <strain evidence="2 3">CBS 109695</strain>
    </source>
</reference>
<dbReference type="OrthoDB" id="2593747at2759"/>
<evidence type="ECO:0000256" key="1">
    <source>
        <dbReference type="SAM" id="MobiDB-lite"/>
    </source>
</evidence>
<protein>
    <submittedName>
        <fullName evidence="2">Uncharacterized protein</fullName>
    </submittedName>
</protein>
<keyword evidence="3" id="KW-1185">Reference proteome</keyword>